<feature type="domain" description="RCK C-terminal" evidence="1">
    <location>
        <begin position="74"/>
        <end position="159"/>
    </location>
</feature>
<dbReference type="InterPro" id="IPR036721">
    <property type="entry name" value="RCK_C_sf"/>
</dbReference>
<dbReference type="Gene3D" id="3.30.70.1450">
    <property type="entry name" value="Regulator of K+ conductance, C-terminal domain"/>
    <property type="match status" value="1"/>
</dbReference>
<dbReference type="PIRSF" id="PIRSF005028">
    <property type="entry name" value="KhtT"/>
    <property type="match status" value="1"/>
</dbReference>
<dbReference type="RefSeq" id="WP_191208998.1">
    <property type="nucleotide sequence ID" value="NZ_BAABKL010000018.1"/>
</dbReference>
<comment type="caution">
    <text evidence="2">The sequence shown here is derived from an EMBL/GenBank/DDBJ whole genome shotgun (WGS) entry which is preliminary data.</text>
</comment>
<protein>
    <submittedName>
        <fullName evidence="2">Cation:proton antiporter regulatory subunit</fullName>
    </submittedName>
</protein>
<dbReference type="GO" id="GO:0008324">
    <property type="term" value="F:monoatomic cation transmembrane transporter activity"/>
    <property type="evidence" value="ECO:0007669"/>
    <property type="project" value="InterPro"/>
</dbReference>
<evidence type="ECO:0000313" key="2">
    <source>
        <dbReference type="EMBL" id="MBD3931706.1"/>
    </source>
</evidence>
<organism evidence="2 3">
    <name type="scientific">Streptomyces chumphonensis</name>
    <dbReference type="NCBI Taxonomy" id="1214925"/>
    <lineage>
        <taxon>Bacteria</taxon>
        <taxon>Bacillati</taxon>
        <taxon>Actinomycetota</taxon>
        <taxon>Actinomycetes</taxon>
        <taxon>Kitasatosporales</taxon>
        <taxon>Streptomycetaceae</taxon>
        <taxon>Streptomyces</taxon>
    </lineage>
</organism>
<dbReference type="Pfam" id="PF02080">
    <property type="entry name" value="TrkA_C"/>
    <property type="match status" value="1"/>
</dbReference>
<dbReference type="PANTHER" id="PTHR30445:SF8">
    <property type="entry name" value="K(+)_H(+) ANTIPORTER SUBUNIT KHTT"/>
    <property type="match status" value="1"/>
</dbReference>
<dbReference type="Proteomes" id="UP000632289">
    <property type="component" value="Unassembled WGS sequence"/>
</dbReference>
<dbReference type="InterPro" id="IPR058776">
    <property type="entry name" value="KhtT-like_N"/>
</dbReference>
<dbReference type="AlphaFoldDB" id="A0A927EXY5"/>
<accession>A0A927EXY5</accession>
<dbReference type="PANTHER" id="PTHR30445">
    <property type="entry name" value="K(+)_H(+) ANTIPORTER SUBUNIT KHTT"/>
    <property type="match status" value="1"/>
</dbReference>
<dbReference type="InterPro" id="IPR050144">
    <property type="entry name" value="AAE_transporter"/>
</dbReference>
<keyword evidence="3" id="KW-1185">Reference proteome</keyword>
<sequence>MTTRRTPLPGVGVQYDLSTRDGRHISVVAHQDGRRFLGFYRPDDPDACQATIPLDPDEAGALAELISPEAAASTTVQHGDIELDLVSERITVGPQSPYRGRLLADTRARRRTGASVVAVLRRTGAVPSPRPDFRLEAGDVLLVVGTRQGVDAAAELIAGTLGADEDEA</sequence>
<evidence type="ECO:0000259" key="1">
    <source>
        <dbReference type="PROSITE" id="PS51202"/>
    </source>
</evidence>
<proteinExistence type="predicted"/>
<name>A0A927EXY5_9ACTN</name>
<dbReference type="InterPro" id="IPR026278">
    <property type="entry name" value="KhtT"/>
</dbReference>
<evidence type="ECO:0000313" key="3">
    <source>
        <dbReference type="Proteomes" id="UP000632289"/>
    </source>
</evidence>
<dbReference type="InterPro" id="IPR006037">
    <property type="entry name" value="RCK_C"/>
</dbReference>
<dbReference type="PROSITE" id="PS51202">
    <property type="entry name" value="RCK_C"/>
    <property type="match status" value="1"/>
</dbReference>
<gene>
    <name evidence="2" type="ORF">IF129_09050</name>
</gene>
<dbReference type="EMBL" id="JACXYU010000003">
    <property type="protein sequence ID" value="MBD3931706.1"/>
    <property type="molecule type" value="Genomic_DNA"/>
</dbReference>
<dbReference type="Pfam" id="PF25991">
    <property type="entry name" value="KhtT_N"/>
    <property type="match status" value="1"/>
</dbReference>
<dbReference type="SUPFAM" id="SSF116726">
    <property type="entry name" value="TrkA C-terminal domain-like"/>
    <property type="match status" value="1"/>
</dbReference>
<dbReference type="GO" id="GO:0006813">
    <property type="term" value="P:potassium ion transport"/>
    <property type="evidence" value="ECO:0007669"/>
    <property type="project" value="InterPro"/>
</dbReference>
<reference evidence="2" key="1">
    <citation type="submission" date="2020-09" db="EMBL/GenBank/DDBJ databases">
        <title>Secondary metabolite and genome analysis of marine Streptomyces chumphonensis KK1-2T.</title>
        <authorList>
            <person name="Phongsopitanun W."/>
            <person name="Kanchanasin P."/>
            <person name="Pittayakhajonwut P."/>
            <person name="Suwanborirux K."/>
            <person name="Tanasupawat S."/>
        </authorList>
    </citation>
    <scope>NUCLEOTIDE SEQUENCE</scope>
    <source>
        <strain evidence="2">KK1-2</strain>
    </source>
</reference>